<feature type="transmembrane region" description="Helical" evidence="1">
    <location>
        <begin position="12"/>
        <end position="32"/>
    </location>
</feature>
<reference evidence="2 3" key="1">
    <citation type="journal article" date="2017" name="Curr. Biol.">
        <title>Genome architecture and evolution of a unichromosomal asexual nematode.</title>
        <authorList>
            <person name="Fradin H."/>
            <person name="Zegar C."/>
            <person name="Gutwein M."/>
            <person name="Lucas J."/>
            <person name="Kovtun M."/>
            <person name="Corcoran D."/>
            <person name="Baugh L.R."/>
            <person name="Kiontke K."/>
            <person name="Gunsalus K."/>
            <person name="Fitch D.H."/>
            <person name="Piano F."/>
        </authorList>
    </citation>
    <scope>NUCLEOTIDE SEQUENCE [LARGE SCALE GENOMIC DNA]</scope>
    <source>
        <strain evidence="2">PF1309</strain>
    </source>
</reference>
<organism evidence="2 3">
    <name type="scientific">Diploscapter pachys</name>
    <dbReference type="NCBI Taxonomy" id="2018661"/>
    <lineage>
        <taxon>Eukaryota</taxon>
        <taxon>Metazoa</taxon>
        <taxon>Ecdysozoa</taxon>
        <taxon>Nematoda</taxon>
        <taxon>Chromadorea</taxon>
        <taxon>Rhabditida</taxon>
        <taxon>Rhabditina</taxon>
        <taxon>Rhabditomorpha</taxon>
        <taxon>Rhabditoidea</taxon>
        <taxon>Rhabditidae</taxon>
        <taxon>Diploscapter</taxon>
    </lineage>
</organism>
<gene>
    <name evidence="2" type="ORF">WR25_12935</name>
</gene>
<dbReference type="AlphaFoldDB" id="A0A2A2LXK3"/>
<keyword evidence="1" id="KW-0812">Transmembrane</keyword>
<feature type="transmembrane region" description="Helical" evidence="1">
    <location>
        <begin position="44"/>
        <end position="66"/>
    </location>
</feature>
<dbReference type="EMBL" id="LIAE01006342">
    <property type="protein sequence ID" value="PAV90952.1"/>
    <property type="molecule type" value="Genomic_DNA"/>
</dbReference>
<evidence type="ECO:0000256" key="1">
    <source>
        <dbReference type="SAM" id="Phobius"/>
    </source>
</evidence>
<keyword evidence="1" id="KW-1133">Transmembrane helix</keyword>
<comment type="caution">
    <text evidence="2">The sequence shown here is derived from an EMBL/GenBank/DDBJ whole genome shotgun (WGS) entry which is preliminary data.</text>
</comment>
<protein>
    <submittedName>
        <fullName evidence="2">Uncharacterized protein</fullName>
    </submittedName>
</protein>
<name>A0A2A2LXK3_9BILA</name>
<proteinExistence type="predicted"/>
<dbReference type="Proteomes" id="UP000218231">
    <property type="component" value="Unassembled WGS sequence"/>
</dbReference>
<accession>A0A2A2LXK3</accession>
<sequence>MQNAVHFKHFLARALEFIFTVFFVFLFFSFVIELERQVCVGWWSSLGCGMIPCFGVQRFAAVLLHLTVTSDDIKARFGESGQRLDLVTTLGNLFATLTLADTCDFFWFYLTMQDCRFIVVQPLATSERTITND</sequence>
<evidence type="ECO:0000313" key="2">
    <source>
        <dbReference type="EMBL" id="PAV90952.1"/>
    </source>
</evidence>
<keyword evidence="3" id="KW-1185">Reference proteome</keyword>
<evidence type="ECO:0000313" key="3">
    <source>
        <dbReference type="Proteomes" id="UP000218231"/>
    </source>
</evidence>
<keyword evidence="1" id="KW-0472">Membrane</keyword>